<keyword evidence="4" id="KW-1185">Reference proteome</keyword>
<evidence type="ECO:0000256" key="1">
    <source>
        <dbReference type="SAM" id="MobiDB-lite"/>
    </source>
</evidence>
<dbReference type="EMBL" id="JAACJK010000013">
    <property type="protein sequence ID" value="KAF5338518.1"/>
    <property type="molecule type" value="Genomic_DNA"/>
</dbReference>
<reference evidence="3 4" key="1">
    <citation type="journal article" date="2020" name="ISME J.">
        <title>Uncovering the hidden diversity of litter-decomposition mechanisms in mushroom-forming fungi.</title>
        <authorList>
            <person name="Floudas D."/>
            <person name="Bentzer J."/>
            <person name="Ahren D."/>
            <person name="Johansson T."/>
            <person name="Persson P."/>
            <person name="Tunlid A."/>
        </authorList>
    </citation>
    <scope>NUCLEOTIDE SEQUENCE [LARGE SCALE GENOMIC DNA]</scope>
    <source>
        <strain evidence="3 4">CBS 175.51</strain>
    </source>
</reference>
<dbReference type="Proteomes" id="UP000541558">
    <property type="component" value="Unassembled WGS sequence"/>
</dbReference>
<feature type="compositionally biased region" description="Polar residues" evidence="1">
    <location>
        <begin position="279"/>
        <end position="289"/>
    </location>
</feature>
<feature type="region of interest" description="Disordered" evidence="1">
    <location>
        <begin position="279"/>
        <end position="307"/>
    </location>
</feature>
<organism evidence="3 4">
    <name type="scientific">Ephemerocybe angulata</name>
    <dbReference type="NCBI Taxonomy" id="980116"/>
    <lineage>
        <taxon>Eukaryota</taxon>
        <taxon>Fungi</taxon>
        <taxon>Dikarya</taxon>
        <taxon>Basidiomycota</taxon>
        <taxon>Agaricomycotina</taxon>
        <taxon>Agaricomycetes</taxon>
        <taxon>Agaricomycetidae</taxon>
        <taxon>Agaricales</taxon>
        <taxon>Agaricineae</taxon>
        <taxon>Psathyrellaceae</taxon>
        <taxon>Ephemerocybe</taxon>
    </lineage>
</organism>
<comment type="caution">
    <text evidence="3">The sequence shown here is derived from an EMBL/GenBank/DDBJ whole genome shotgun (WGS) entry which is preliminary data.</text>
</comment>
<feature type="region of interest" description="Disordered" evidence="1">
    <location>
        <begin position="1"/>
        <end position="24"/>
    </location>
</feature>
<accession>A0A8H5FJB9</accession>
<dbReference type="PANTHER" id="PTHR33840">
    <property type="match status" value="1"/>
</dbReference>
<evidence type="ECO:0000313" key="4">
    <source>
        <dbReference type="Proteomes" id="UP000541558"/>
    </source>
</evidence>
<dbReference type="Pfam" id="PF09994">
    <property type="entry name" value="T6SS_Tle1-like_cat"/>
    <property type="match status" value="1"/>
</dbReference>
<dbReference type="AlphaFoldDB" id="A0A8H5FJB9"/>
<gene>
    <name evidence="3" type="ORF">D9611_013256</name>
</gene>
<dbReference type="InterPro" id="IPR029058">
    <property type="entry name" value="AB_hydrolase_fold"/>
</dbReference>
<name>A0A8H5FJB9_9AGAR</name>
<dbReference type="InterPro" id="IPR018712">
    <property type="entry name" value="Tle1-like_cat"/>
</dbReference>
<dbReference type="OrthoDB" id="3162439at2759"/>
<feature type="domain" description="T6SS Phospholipase effector Tle1-like catalytic" evidence="2">
    <location>
        <begin position="49"/>
        <end position="397"/>
    </location>
</feature>
<proteinExistence type="predicted"/>
<protein>
    <recommendedName>
        <fullName evidence="2">T6SS Phospholipase effector Tle1-like catalytic domain-containing protein</fullName>
    </recommendedName>
</protein>
<evidence type="ECO:0000259" key="2">
    <source>
        <dbReference type="Pfam" id="PF09994"/>
    </source>
</evidence>
<dbReference type="SUPFAM" id="SSF53474">
    <property type="entry name" value="alpha/beta-Hydrolases"/>
    <property type="match status" value="1"/>
</dbReference>
<sequence>MASSPFAHFPGVKYQRQKQPQRHRMDPAITAVPIEVASSERTQVSTEPRTLVLCFDGTSNEYDIENTNVVKLFALLKKNDFDQQLCYYQPGVGTWFEPGVVSPLFHWGAKILDLALAWYLDAHVMEGYRFLVDNYRQGDKICVFGFSRGAYTARALAGFLYKAGLLPRGNQAQVPFAYKLYKREDKEGIKLCNGFKQTYSQDVKVEFMGVWDTVASVGFVMKRTLPFTNSNMSIKTFRHALALDERRVKFHPNYYHRASPSEIAAALDPEHGSYILKSRNASESSSGTATPLPPPVSSDDHDVDNDDRDDRGKWYFFGRIPLKSQRTRVAIAAREAIMSVKNRYVPGAVQEKVVQREVDDVLEVWFAGCHSDVGGGSVPNTEKRNLSNISLRWMVREIVASGCGIRFDIEALAREGIELSVEPTFDQMVLNDMDAVEEIHDELKRRKLWWILEVVPMHLSWQDNQGVWRKKHRINRGKGRKILDAQPKLHVSVKKRMRSPLNYQPKARWTHGSEVYVY</sequence>
<dbReference type="PANTHER" id="PTHR33840:SF2">
    <property type="entry name" value="TLE1 PHOSPHOLIPASE DOMAIN-CONTAINING PROTEIN"/>
    <property type="match status" value="1"/>
</dbReference>
<evidence type="ECO:0000313" key="3">
    <source>
        <dbReference type="EMBL" id="KAF5338518.1"/>
    </source>
</evidence>